<dbReference type="SUPFAM" id="SSF54909">
    <property type="entry name" value="Dimeric alpha+beta barrel"/>
    <property type="match status" value="1"/>
</dbReference>
<keyword evidence="2" id="KW-0575">Peroxidase</keyword>
<dbReference type="InterPro" id="IPR048328">
    <property type="entry name" value="Dyp_perox_C"/>
</dbReference>
<evidence type="ECO:0000256" key="6">
    <source>
        <dbReference type="ARBA" id="ARBA00025737"/>
    </source>
</evidence>
<keyword evidence="5" id="KW-0408">Iron</keyword>
<keyword evidence="10" id="KW-1185">Reference proteome</keyword>
<dbReference type="PROSITE" id="PS51404">
    <property type="entry name" value="DYP_PEROXIDASE"/>
    <property type="match status" value="1"/>
</dbReference>
<dbReference type="PANTHER" id="PTHR30521:SF0">
    <property type="entry name" value="DYP-TYPE PEROXIDASE FAMILY PROTEIN"/>
    <property type="match status" value="1"/>
</dbReference>
<evidence type="ECO:0000256" key="1">
    <source>
        <dbReference type="ARBA" id="ARBA00001970"/>
    </source>
</evidence>
<dbReference type="InterPro" id="IPR048327">
    <property type="entry name" value="Dyp_perox_N"/>
</dbReference>
<comment type="similarity">
    <text evidence="6">Belongs to the DyP-type peroxidase family.</text>
</comment>
<evidence type="ECO:0000259" key="8">
    <source>
        <dbReference type="Pfam" id="PF20628"/>
    </source>
</evidence>
<organism evidence="9 10">
    <name type="scientific">Mya arenaria</name>
    <name type="common">Soft-shell clam</name>
    <dbReference type="NCBI Taxonomy" id="6604"/>
    <lineage>
        <taxon>Eukaryota</taxon>
        <taxon>Metazoa</taxon>
        <taxon>Spiralia</taxon>
        <taxon>Lophotrochozoa</taxon>
        <taxon>Mollusca</taxon>
        <taxon>Bivalvia</taxon>
        <taxon>Autobranchia</taxon>
        <taxon>Heteroconchia</taxon>
        <taxon>Euheterodonta</taxon>
        <taxon>Imparidentia</taxon>
        <taxon>Neoheterodontei</taxon>
        <taxon>Myida</taxon>
        <taxon>Myoidea</taxon>
        <taxon>Myidae</taxon>
        <taxon>Mya</taxon>
    </lineage>
</organism>
<evidence type="ECO:0000259" key="7">
    <source>
        <dbReference type="Pfam" id="PF04261"/>
    </source>
</evidence>
<dbReference type="PANTHER" id="PTHR30521">
    <property type="entry name" value="DEFERROCHELATASE/PEROXIDASE"/>
    <property type="match status" value="1"/>
</dbReference>
<proteinExistence type="inferred from homology"/>
<comment type="cofactor">
    <cofactor evidence="1">
        <name>heme b</name>
        <dbReference type="ChEBI" id="CHEBI:60344"/>
    </cofactor>
</comment>
<feature type="domain" description="Dyp-type peroxidase N-terminal" evidence="7">
    <location>
        <begin position="90"/>
        <end position="199"/>
    </location>
</feature>
<evidence type="ECO:0000313" key="9">
    <source>
        <dbReference type="EMBL" id="WAR21168.1"/>
    </source>
</evidence>
<dbReference type="EMBL" id="CP111023">
    <property type="protein sequence ID" value="WAR21168.1"/>
    <property type="molecule type" value="Genomic_DNA"/>
</dbReference>
<dbReference type="Pfam" id="PF04261">
    <property type="entry name" value="Dyp_perox_N"/>
    <property type="match status" value="1"/>
</dbReference>
<keyword evidence="3" id="KW-0479">Metal-binding</keyword>
<dbReference type="Proteomes" id="UP001164746">
    <property type="component" value="Chromosome 12"/>
</dbReference>
<dbReference type="InterPro" id="IPR006314">
    <property type="entry name" value="Dyp_peroxidase"/>
</dbReference>
<protein>
    <submittedName>
        <fullName evidence="9">YFEX-like protein</fullName>
    </submittedName>
</protein>
<evidence type="ECO:0000256" key="3">
    <source>
        <dbReference type="ARBA" id="ARBA00022723"/>
    </source>
</evidence>
<gene>
    <name evidence="9" type="ORF">MAR_015142</name>
</gene>
<evidence type="ECO:0000256" key="2">
    <source>
        <dbReference type="ARBA" id="ARBA00022559"/>
    </source>
</evidence>
<evidence type="ECO:0000313" key="10">
    <source>
        <dbReference type="Proteomes" id="UP001164746"/>
    </source>
</evidence>
<evidence type="ECO:0000256" key="5">
    <source>
        <dbReference type="ARBA" id="ARBA00023004"/>
    </source>
</evidence>
<accession>A0ABY7FG67</accession>
<feature type="domain" description="Dyp-type peroxidase C-terminal" evidence="8">
    <location>
        <begin position="257"/>
        <end position="325"/>
    </location>
</feature>
<keyword evidence="4" id="KW-0560">Oxidoreductase</keyword>
<evidence type="ECO:0000256" key="4">
    <source>
        <dbReference type="ARBA" id="ARBA00023002"/>
    </source>
</evidence>
<reference evidence="9" key="1">
    <citation type="submission" date="2022-11" db="EMBL/GenBank/DDBJ databases">
        <title>Centuries of genome instability and evolution in soft-shell clam transmissible cancer (bioRxiv).</title>
        <authorList>
            <person name="Hart S.F.M."/>
            <person name="Yonemitsu M.A."/>
            <person name="Giersch R.M."/>
            <person name="Beal B.F."/>
            <person name="Arriagada G."/>
            <person name="Davis B.W."/>
            <person name="Ostrander E.A."/>
            <person name="Goff S.P."/>
            <person name="Metzger M.J."/>
        </authorList>
    </citation>
    <scope>NUCLEOTIDE SEQUENCE</scope>
    <source>
        <strain evidence="9">MELC-2E11</strain>
        <tissue evidence="9">Siphon/mantle</tissue>
    </source>
</reference>
<dbReference type="InterPro" id="IPR011008">
    <property type="entry name" value="Dimeric_a/b-barrel"/>
</dbReference>
<sequence>MAARNSTRLFQTLRKGFSAQSRQIATRPSAARRYGASLAVGTLAAGVGGYGLYTYLKQADISEALQRVMPTVSAAGKPTAQPSVFSQGKNHALYLWIELQPNANAKEVVKACKDLQKMVDQVTDPSMKDEEDEIWAGVGFGTTFFKQAGGKVRQNYTYDHRRGTNGEMPSSPGDVFIHAKCNTPSKLFELAQVFMASLPKDSVKNFEDIYSFVYKNGRDLSGFIDGTENAADDENREKIAVEKESGGSNGFNQPKPFEIVRQSMPFGTLKDGAGLFFIGYSASPDNLNFMLDNMVGAGRDGPHCDDIMRLTKNTKGTYWYFPGAEELAKLG</sequence>
<dbReference type="Pfam" id="PF20628">
    <property type="entry name" value="Dyp_perox_C"/>
    <property type="match status" value="1"/>
</dbReference>
<name>A0ABY7FG67_MYAAR</name>